<dbReference type="AlphaFoldDB" id="A0A921YUL1"/>
<sequence>MWCWRKMLQIPWTAFRTNLSILEELKLDKKPRLSKICLRKILEFFGHIACKPGDNLQKLIITERMEGKRSRGRNPMRWTDQVRTTLNMNVAKAVRVAKNRTRWQNIVREGLFP</sequence>
<comment type="caution">
    <text evidence="1">The sequence shown here is derived from an EMBL/GenBank/DDBJ whole genome shotgun (WGS) entry which is preliminary data.</text>
</comment>
<dbReference type="Proteomes" id="UP000791440">
    <property type="component" value="Unassembled WGS sequence"/>
</dbReference>
<reference evidence="1" key="2">
    <citation type="submission" date="2020-12" db="EMBL/GenBank/DDBJ databases">
        <authorList>
            <person name="Kanost M."/>
        </authorList>
    </citation>
    <scope>NUCLEOTIDE SEQUENCE</scope>
</reference>
<evidence type="ECO:0008006" key="3">
    <source>
        <dbReference type="Google" id="ProtNLM"/>
    </source>
</evidence>
<gene>
    <name evidence="1" type="ORF">O3G_MSEX003850</name>
</gene>
<dbReference type="EMBL" id="JH668319">
    <property type="protein sequence ID" value="KAG6445345.1"/>
    <property type="molecule type" value="Genomic_DNA"/>
</dbReference>
<organism evidence="1 2">
    <name type="scientific">Manduca sexta</name>
    <name type="common">Tobacco hawkmoth</name>
    <name type="synonym">Tobacco hornworm</name>
    <dbReference type="NCBI Taxonomy" id="7130"/>
    <lineage>
        <taxon>Eukaryota</taxon>
        <taxon>Metazoa</taxon>
        <taxon>Ecdysozoa</taxon>
        <taxon>Arthropoda</taxon>
        <taxon>Hexapoda</taxon>
        <taxon>Insecta</taxon>
        <taxon>Pterygota</taxon>
        <taxon>Neoptera</taxon>
        <taxon>Endopterygota</taxon>
        <taxon>Lepidoptera</taxon>
        <taxon>Glossata</taxon>
        <taxon>Ditrysia</taxon>
        <taxon>Bombycoidea</taxon>
        <taxon>Sphingidae</taxon>
        <taxon>Sphinginae</taxon>
        <taxon>Sphingini</taxon>
        <taxon>Manduca</taxon>
    </lineage>
</organism>
<name>A0A921YUL1_MANSE</name>
<evidence type="ECO:0000313" key="1">
    <source>
        <dbReference type="EMBL" id="KAG6445345.1"/>
    </source>
</evidence>
<evidence type="ECO:0000313" key="2">
    <source>
        <dbReference type="Proteomes" id="UP000791440"/>
    </source>
</evidence>
<proteinExistence type="predicted"/>
<accession>A0A921YUL1</accession>
<protein>
    <recommendedName>
        <fullName evidence="3">Endonuclease-reverse transcriptase</fullName>
    </recommendedName>
</protein>
<keyword evidence="2" id="KW-1185">Reference proteome</keyword>
<reference evidence="1" key="1">
    <citation type="journal article" date="2016" name="Insect Biochem. Mol. Biol.">
        <title>Multifaceted biological insights from a draft genome sequence of the tobacco hornworm moth, Manduca sexta.</title>
        <authorList>
            <person name="Kanost M.R."/>
            <person name="Arrese E.L."/>
            <person name="Cao X."/>
            <person name="Chen Y.R."/>
            <person name="Chellapilla S."/>
            <person name="Goldsmith M.R."/>
            <person name="Grosse-Wilde E."/>
            <person name="Heckel D.G."/>
            <person name="Herndon N."/>
            <person name="Jiang H."/>
            <person name="Papanicolaou A."/>
            <person name="Qu J."/>
            <person name="Soulages J.L."/>
            <person name="Vogel H."/>
            <person name="Walters J."/>
            <person name="Waterhouse R.M."/>
            <person name="Ahn S.J."/>
            <person name="Almeida F.C."/>
            <person name="An C."/>
            <person name="Aqrawi P."/>
            <person name="Bretschneider A."/>
            <person name="Bryant W.B."/>
            <person name="Bucks S."/>
            <person name="Chao H."/>
            <person name="Chevignon G."/>
            <person name="Christen J.M."/>
            <person name="Clarke D.F."/>
            <person name="Dittmer N.T."/>
            <person name="Ferguson L.C.F."/>
            <person name="Garavelou S."/>
            <person name="Gordon K.H.J."/>
            <person name="Gunaratna R.T."/>
            <person name="Han Y."/>
            <person name="Hauser F."/>
            <person name="He Y."/>
            <person name="Heidel-Fischer H."/>
            <person name="Hirsh A."/>
            <person name="Hu Y."/>
            <person name="Jiang H."/>
            <person name="Kalra D."/>
            <person name="Klinner C."/>
            <person name="Konig C."/>
            <person name="Kovar C."/>
            <person name="Kroll A.R."/>
            <person name="Kuwar S.S."/>
            <person name="Lee S.L."/>
            <person name="Lehman R."/>
            <person name="Li K."/>
            <person name="Li Z."/>
            <person name="Liang H."/>
            <person name="Lovelace S."/>
            <person name="Lu Z."/>
            <person name="Mansfield J.H."/>
            <person name="McCulloch K.J."/>
            <person name="Mathew T."/>
            <person name="Morton B."/>
            <person name="Muzny D.M."/>
            <person name="Neunemann D."/>
            <person name="Ongeri F."/>
            <person name="Pauchet Y."/>
            <person name="Pu L.L."/>
            <person name="Pyrousis I."/>
            <person name="Rao X.J."/>
            <person name="Redding A."/>
            <person name="Roesel C."/>
            <person name="Sanchez-Gracia A."/>
            <person name="Schaack S."/>
            <person name="Shukla A."/>
            <person name="Tetreau G."/>
            <person name="Wang Y."/>
            <person name="Xiong G.H."/>
            <person name="Traut W."/>
            <person name="Walsh T.K."/>
            <person name="Worley K.C."/>
            <person name="Wu D."/>
            <person name="Wu W."/>
            <person name="Wu Y.Q."/>
            <person name="Zhang X."/>
            <person name="Zou Z."/>
            <person name="Zucker H."/>
            <person name="Briscoe A.D."/>
            <person name="Burmester T."/>
            <person name="Clem R.J."/>
            <person name="Feyereisen R."/>
            <person name="Grimmelikhuijzen C.J.P."/>
            <person name="Hamodrakas S.J."/>
            <person name="Hansson B.S."/>
            <person name="Huguet E."/>
            <person name="Jermiin L.S."/>
            <person name="Lan Q."/>
            <person name="Lehman H.K."/>
            <person name="Lorenzen M."/>
            <person name="Merzendorfer H."/>
            <person name="Michalopoulos I."/>
            <person name="Morton D.B."/>
            <person name="Muthukrishnan S."/>
            <person name="Oakeshott J.G."/>
            <person name="Palmer W."/>
            <person name="Park Y."/>
            <person name="Passarelli A.L."/>
            <person name="Rozas J."/>
            <person name="Schwartz L.M."/>
            <person name="Smith W."/>
            <person name="Southgate A."/>
            <person name="Vilcinskas A."/>
            <person name="Vogt R."/>
            <person name="Wang P."/>
            <person name="Werren J."/>
            <person name="Yu X.Q."/>
            <person name="Zhou J.J."/>
            <person name="Brown S.J."/>
            <person name="Scherer S.E."/>
            <person name="Richards S."/>
            <person name="Blissard G.W."/>
        </authorList>
    </citation>
    <scope>NUCLEOTIDE SEQUENCE</scope>
</reference>